<organism evidence="2 3">
    <name type="scientific">Chenggangzhangella methanolivorans</name>
    <dbReference type="NCBI Taxonomy" id="1437009"/>
    <lineage>
        <taxon>Bacteria</taxon>
        <taxon>Pseudomonadati</taxon>
        <taxon>Pseudomonadota</taxon>
        <taxon>Alphaproteobacteria</taxon>
        <taxon>Hyphomicrobiales</taxon>
        <taxon>Methylopilaceae</taxon>
        <taxon>Chenggangzhangella</taxon>
    </lineage>
</organism>
<dbReference type="SUPFAM" id="SSF52242">
    <property type="entry name" value="Cobalamin (vitamin B12)-binding domain"/>
    <property type="match status" value="1"/>
</dbReference>
<name>A0A9E6RAV8_9HYPH</name>
<dbReference type="GO" id="GO:0031419">
    <property type="term" value="F:cobalamin binding"/>
    <property type="evidence" value="ECO:0007669"/>
    <property type="project" value="InterPro"/>
</dbReference>
<dbReference type="GO" id="GO:0046872">
    <property type="term" value="F:metal ion binding"/>
    <property type="evidence" value="ECO:0007669"/>
    <property type="project" value="InterPro"/>
</dbReference>
<sequence>MVARALESGVAIETVLLDLLAPTAQRLGQMWVDDELTFTDVTVGLCTLQNLLRSVTSGEAADPRALFDGRILLSATPGEQHTFGVLMLETMFRRAGWDTVGLPLTDTDEICAMVGRRDFSVVGFSLSRESALEDLAGLIAQVRRASRNSSVVVMVGGRVFNDEPSLVRRVGADITAQDGKGALVASHSAVCSRMQTH</sequence>
<protein>
    <submittedName>
        <fullName evidence="2">Cobalamin B12-binding domain-containing protein</fullName>
    </submittedName>
</protein>
<dbReference type="AlphaFoldDB" id="A0A9E6RAV8"/>
<dbReference type="CDD" id="cd02065">
    <property type="entry name" value="B12-binding_like"/>
    <property type="match status" value="1"/>
</dbReference>
<accession>A0A9E6RAV8</accession>
<evidence type="ECO:0000259" key="1">
    <source>
        <dbReference type="PROSITE" id="PS51332"/>
    </source>
</evidence>
<dbReference type="InterPro" id="IPR036724">
    <property type="entry name" value="Cobalamin-bd_sf"/>
</dbReference>
<dbReference type="EMBL" id="CP081869">
    <property type="protein sequence ID" value="QZO00465.1"/>
    <property type="molecule type" value="Genomic_DNA"/>
</dbReference>
<dbReference type="KEGG" id="cmet:K6K41_01530"/>
<dbReference type="RefSeq" id="WP_261403655.1">
    <property type="nucleotide sequence ID" value="NZ_CP081869.1"/>
</dbReference>
<evidence type="ECO:0000313" key="3">
    <source>
        <dbReference type="Proteomes" id="UP000825701"/>
    </source>
</evidence>
<keyword evidence="3" id="KW-1185">Reference proteome</keyword>
<evidence type="ECO:0000313" key="2">
    <source>
        <dbReference type="EMBL" id="QZO00465.1"/>
    </source>
</evidence>
<dbReference type="Pfam" id="PF02310">
    <property type="entry name" value="B12-binding"/>
    <property type="match status" value="1"/>
</dbReference>
<dbReference type="Gene3D" id="3.40.50.280">
    <property type="entry name" value="Cobalamin-binding domain"/>
    <property type="match status" value="1"/>
</dbReference>
<proteinExistence type="predicted"/>
<feature type="domain" description="B12-binding" evidence="1">
    <location>
        <begin position="68"/>
        <end position="197"/>
    </location>
</feature>
<dbReference type="PROSITE" id="PS51332">
    <property type="entry name" value="B12_BINDING"/>
    <property type="match status" value="1"/>
</dbReference>
<dbReference type="InterPro" id="IPR006158">
    <property type="entry name" value="Cobalamin-bd"/>
</dbReference>
<reference evidence="2" key="1">
    <citation type="submission" date="2021-08" db="EMBL/GenBank/DDBJ databases">
        <authorList>
            <person name="Zhang H."/>
            <person name="Xu M."/>
            <person name="Yu Z."/>
            <person name="Yang L."/>
            <person name="Cai Y."/>
        </authorList>
    </citation>
    <scope>NUCLEOTIDE SEQUENCE</scope>
    <source>
        <strain evidence="2">CHL1</strain>
    </source>
</reference>
<dbReference type="Proteomes" id="UP000825701">
    <property type="component" value="Chromosome"/>
</dbReference>
<gene>
    <name evidence="2" type="ORF">K6K41_01530</name>
</gene>